<proteinExistence type="predicted"/>
<reference evidence="3" key="1">
    <citation type="submission" date="2016-10" db="EMBL/GenBank/DDBJ databases">
        <authorList>
            <person name="Varghese N."/>
            <person name="Submissions S."/>
        </authorList>
    </citation>
    <scope>NUCLEOTIDE SEQUENCE [LARGE SCALE GENOMIC DNA]</scope>
    <source>
        <strain evidence="3">DSM 13234</strain>
    </source>
</reference>
<name>A0A1H6GR17_MAGFU</name>
<sequence>MDDMEAAIERAELRAELAALRQEMETLRAELEEMHADADLEACHVAGLTAQLKALIAEGDACPNQAAHPLLARTTYTHARTGEAITKTGAFPLYREAFDAEARRLGIENPEELRA</sequence>
<dbReference type="EMBL" id="FNWO01000001">
    <property type="protein sequence ID" value="SEH25751.1"/>
    <property type="molecule type" value="Genomic_DNA"/>
</dbReference>
<protein>
    <submittedName>
        <fullName evidence="2">Uncharacterized protein</fullName>
    </submittedName>
</protein>
<keyword evidence="1" id="KW-0175">Coiled coil</keyword>
<dbReference type="RefSeq" id="WP_074764781.1">
    <property type="nucleotide sequence ID" value="NZ_FNWO01000001.1"/>
</dbReference>
<gene>
    <name evidence="2" type="ORF">SAMN04244559_00291</name>
</gene>
<organism evidence="2 3">
    <name type="scientific">Magnetospirillum fulvum</name>
    <name type="common">Rhodospirillum fulvum</name>
    <dbReference type="NCBI Taxonomy" id="1082"/>
    <lineage>
        <taxon>Bacteria</taxon>
        <taxon>Pseudomonadati</taxon>
        <taxon>Pseudomonadota</taxon>
        <taxon>Alphaproteobacteria</taxon>
        <taxon>Rhodospirillales</taxon>
        <taxon>Rhodospirillaceae</taxon>
        <taxon>Magnetospirillum</taxon>
    </lineage>
</organism>
<dbReference type="OrthoDB" id="7357491at2"/>
<dbReference type="Proteomes" id="UP000182983">
    <property type="component" value="Unassembled WGS sequence"/>
</dbReference>
<evidence type="ECO:0000313" key="2">
    <source>
        <dbReference type="EMBL" id="SEH25751.1"/>
    </source>
</evidence>
<dbReference type="AlphaFoldDB" id="A0A1H6GR17"/>
<keyword evidence="3" id="KW-1185">Reference proteome</keyword>
<feature type="coiled-coil region" evidence="1">
    <location>
        <begin position="1"/>
        <end position="41"/>
    </location>
</feature>
<evidence type="ECO:0000256" key="1">
    <source>
        <dbReference type="SAM" id="Coils"/>
    </source>
</evidence>
<evidence type="ECO:0000313" key="3">
    <source>
        <dbReference type="Proteomes" id="UP000182983"/>
    </source>
</evidence>
<accession>A0A1H6GR17</accession>